<evidence type="ECO:0000256" key="1">
    <source>
        <dbReference type="SAM" id="Coils"/>
    </source>
</evidence>
<evidence type="ECO:0000313" key="5">
    <source>
        <dbReference type="Proteomes" id="UP000760494"/>
    </source>
</evidence>
<dbReference type="EMBL" id="CABFJX010000312">
    <property type="protein sequence ID" value="VTT70891.1"/>
    <property type="molecule type" value="Genomic_DNA"/>
</dbReference>
<feature type="compositionally biased region" description="Basic and acidic residues" evidence="2">
    <location>
        <begin position="761"/>
        <end position="784"/>
    </location>
</feature>
<evidence type="ECO:0000256" key="2">
    <source>
        <dbReference type="SAM" id="MobiDB-lite"/>
    </source>
</evidence>
<feature type="region of interest" description="Disordered" evidence="2">
    <location>
        <begin position="750"/>
        <end position="784"/>
    </location>
</feature>
<dbReference type="PANTHER" id="PTHR35910">
    <property type="entry name" value="2EXR DOMAIN-CONTAINING PROTEIN"/>
    <property type="match status" value="1"/>
</dbReference>
<feature type="region of interest" description="Disordered" evidence="2">
    <location>
        <begin position="376"/>
        <end position="396"/>
    </location>
</feature>
<feature type="coiled-coil region" evidence="1">
    <location>
        <begin position="883"/>
        <end position="924"/>
    </location>
</feature>
<comment type="caution">
    <text evidence="4">The sequence shown here is derived from an EMBL/GenBank/DDBJ whole genome shotgun (WGS) entry which is preliminary data.</text>
</comment>
<dbReference type="PANTHER" id="PTHR35910:SF1">
    <property type="entry name" value="2EXR DOMAIN-CONTAINING PROTEIN"/>
    <property type="match status" value="1"/>
</dbReference>
<proteinExistence type="predicted"/>
<dbReference type="Proteomes" id="UP000760494">
    <property type="component" value="Unassembled WGS sequence"/>
</dbReference>
<dbReference type="AlphaFoldDB" id="A0A9Q9UD65"/>
<feature type="region of interest" description="Disordered" evidence="2">
    <location>
        <begin position="810"/>
        <end position="849"/>
    </location>
</feature>
<organism evidence="4 5">
    <name type="scientific">Fusarium fujikuroi</name>
    <name type="common">Bakanae and foot rot disease fungus</name>
    <name type="synonym">Gibberella fujikuroi</name>
    <dbReference type="NCBI Taxonomy" id="5127"/>
    <lineage>
        <taxon>Eukaryota</taxon>
        <taxon>Fungi</taxon>
        <taxon>Dikarya</taxon>
        <taxon>Ascomycota</taxon>
        <taxon>Pezizomycotina</taxon>
        <taxon>Sordariomycetes</taxon>
        <taxon>Hypocreomycetidae</taxon>
        <taxon>Hypocreales</taxon>
        <taxon>Nectriaceae</taxon>
        <taxon>Fusarium</taxon>
        <taxon>Fusarium fujikuroi species complex</taxon>
    </lineage>
</organism>
<reference evidence="4" key="1">
    <citation type="submission" date="2019-05" db="EMBL/GenBank/DDBJ databases">
        <authorList>
            <person name="Piombo E."/>
        </authorList>
    </citation>
    <scope>NUCLEOTIDE SEQUENCE</scope>
    <source>
        <strain evidence="4">C2S</strain>
    </source>
</reference>
<dbReference type="Pfam" id="PF20150">
    <property type="entry name" value="2EXR"/>
    <property type="match status" value="1"/>
</dbReference>
<evidence type="ECO:0000313" key="4">
    <source>
        <dbReference type="EMBL" id="VTT70891.1"/>
    </source>
</evidence>
<dbReference type="InterPro" id="IPR045518">
    <property type="entry name" value="2EXR"/>
</dbReference>
<evidence type="ECO:0000259" key="3">
    <source>
        <dbReference type="Pfam" id="PF20150"/>
    </source>
</evidence>
<feature type="region of interest" description="Disordered" evidence="2">
    <location>
        <begin position="979"/>
        <end position="1032"/>
    </location>
</feature>
<feature type="domain" description="2EXR" evidence="3">
    <location>
        <begin position="37"/>
        <end position="141"/>
    </location>
</feature>
<gene>
    <name evidence="4" type="ORF">C2S_8166</name>
</gene>
<protein>
    <recommendedName>
        <fullName evidence="3">2EXR domain-containing protein</fullName>
    </recommendedName>
</protein>
<feature type="compositionally biased region" description="Low complexity" evidence="2">
    <location>
        <begin position="811"/>
        <end position="828"/>
    </location>
</feature>
<name>A0A9Q9UD65_FUSFU</name>
<accession>A0A9Q9UD65</accession>
<sequence length="1032" mass="119534">MIRDPSQELVLIPNLAPDLLPSRIKADKLLVMSPNTFHLFSELPCELRLQIWESAIKKRTTHIYDYSTWNWDSVGLESLVPQAQKKQSYGINYVRFVNTGDFIPLDCSWNKPHPTNRSAYLWHAGLWMACKESPEVMRKYWLNDSFYKENPEYVDADLNGDVTWNGWARERELYEPWLMATFPGDMFCITPDSYWPLALFKLPFDRSESNIHEYAVEFDPAWTSELAGLEKYRPTDRLLPTLAFAIRIFCEIATQEMILPRFIYLIDKYSGWKSVSNAEKHSVYYDCEYEYIRIEPSDSLATNRLVRHTPMLRFLDQVDRLLKHRLTWKRKTSPRGWGHYGLPPDGLSVRKLVRVMARRDKEVVLKITRGNAMQPRMKKAASVTSSHESTVEGKASYARGRRRLMKPLNIGVKLDPSWDEEMQKAVKTTYFATVLRDLYPPMAFAIRLLFEVATDDNYLRGRSKVMLIDDVSEWQSYDTKGHAGCRIFDSGQDHMGEFAENLNYLFLGKLNAACQRRWGHLLDADFLIPVLRRDKQAPMNRQSPYLWHAGLWTACKESQDVAAKHWSNQGWPDMQENTKDKGLGDVIWFHSEPFAPPIYGLKGLIHRKGDYEPWRQVADMERDIFCVTAESWQPLVTNWKPLHVEAEDEWGRHFIDDVTNIAVEFDPSWYQTIKKFSPDNRVKDYPPSLAFLIRLLLDQDDRLPPEELMKFVPFLNNAPHRSTIFKHLQRAQTIRLSVDTPSDYQPFRSGFGHGRGGASRETNDHQTCRRGSFGRDRTASRDRRNLSKVSTAIGLLSIFERLNHVRNYTFSSSRQPSGQLQQQQQQHQAAVPTAKRPKRKHSEDETGDNIAEALRRWKKRELSPESSKQAETLLDAATKSRDNNLLQSNSAALANKIQELESQLQQAKVQLEESQAEERRVQAQISDLHFMLEYGDWYAFLLKAMRPHQSTIEQDDAVNKIRPLPLSAFHDHTTQARVSGTAQAEAENRQYTGPNDEQKKSSLKSSKTFSQTRKGLQDGTVLMGGKQHRHMR</sequence>
<keyword evidence="1" id="KW-0175">Coiled coil</keyword>